<dbReference type="InterPro" id="IPR008979">
    <property type="entry name" value="Galactose-bd-like_sf"/>
</dbReference>
<dbReference type="PANTHER" id="PTHR31987:SF1">
    <property type="entry name" value="GLUTAMINASE A"/>
    <property type="match status" value="1"/>
</dbReference>
<dbReference type="RefSeq" id="WP_164042590.1">
    <property type="nucleotide sequence ID" value="NZ_JAAGNZ010000002.1"/>
</dbReference>
<reference evidence="5 6" key="1">
    <citation type="submission" date="2020-02" db="EMBL/GenBank/DDBJ databases">
        <title>Draft genome sequence of two Spirosoma agri KCTC 52727 and Spirosoma terrae KCTC 52035.</title>
        <authorList>
            <person name="Rojas J."/>
            <person name="Ambika Manirajan B."/>
            <person name="Ratering S."/>
            <person name="Suarez C."/>
            <person name="Schnell S."/>
        </authorList>
    </citation>
    <scope>NUCLEOTIDE SEQUENCE [LARGE SCALE GENOMIC DNA]</scope>
    <source>
        <strain evidence="5 6">KCTC 52727</strain>
    </source>
</reference>
<organism evidence="5 6">
    <name type="scientific">Spirosoma agri</name>
    <dbReference type="NCBI Taxonomy" id="1987381"/>
    <lineage>
        <taxon>Bacteria</taxon>
        <taxon>Pseudomonadati</taxon>
        <taxon>Bacteroidota</taxon>
        <taxon>Cytophagia</taxon>
        <taxon>Cytophagales</taxon>
        <taxon>Cytophagaceae</taxon>
        <taxon>Spirosoma</taxon>
    </lineage>
</organism>
<evidence type="ECO:0000313" key="5">
    <source>
        <dbReference type="EMBL" id="NEU69858.1"/>
    </source>
</evidence>
<evidence type="ECO:0000256" key="1">
    <source>
        <dbReference type="SAM" id="SignalP"/>
    </source>
</evidence>
<protein>
    <submittedName>
        <fullName evidence="5">DUF4965 domain-containing protein</fullName>
    </submittedName>
</protein>
<dbReference type="Pfam" id="PF16335">
    <property type="entry name" value="GtaA_6_Hairpin"/>
    <property type="match status" value="1"/>
</dbReference>
<dbReference type="EMBL" id="JAAGNZ010000002">
    <property type="protein sequence ID" value="NEU69858.1"/>
    <property type="molecule type" value="Genomic_DNA"/>
</dbReference>
<dbReference type="AlphaFoldDB" id="A0A6M0INP5"/>
<dbReference type="Proteomes" id="UP000477386">
    <property type="component" value="Unassembled WGS sequence"/>
</dbReference>
<dbReference type="Pfam" id="PF17168">
    <property type="entry name" value="DUF5127"/>
    <property type="match status" value="1"/>
</dbReference>
<dbReference type="Gene3D" id="2.60.120.260">
    <property type="entry name" value="Galactose-binding domain-like"/>
    <property type="match status" value="1"/>
</dbReference>
<evidence type="ECO:0000259" key="2">
    <source>
        <dbReference type="Pfam" id="PF16334"/>
    </source>
</evidence>
<dbReference type="InterPro" id="IPR032515">
    <property type="entry name" value="DUF4964"/>
</dbReference>
<feature type="chain" id="PRO_5026759954" evidence="1">
    <location>
        <begin position="25"/>
        <end position="841"/>
    </location>
</feature>
<sequence>MQRKRLICSAFTLATSLLLNGVYAQSLRPPAYPLVTHDPYFSVWSNTDKLTDSPTRHWTGKPQSLEGIIRVDGKAYQFLGAVPTTYEPILPTAELKPYTALYTTTKPGDGWEKPDFNAAGWTTAPGPFGDTPEAKTRWVNSDTMKEGIYVRREFTYDGKANPADLLLSLNHDDDVVIYLNGTKILDKTGYMNEYQNVPLSAEGQRALRTGKNVLAVHCVSPRGGSFIDVGIVNPIKSSAVATATQTAVTVSATQTDYTFTAGPVGLTVNFLSPLLLDELEVAARPVTYVTFNAKSSDGKPHSVQIFFSESATMATNTAGQTVVTKAGQTPGISYQTVGTQAQPLLGKTGDNVRIDWGYAYLAVPQPSVASRTASGPTTDLKQSFMDKGQLPAAANTTGSEPAQNVALATVLDLGNLTKPVARHLMLAYDDLYSVQYFKQNLRPWWNRDGKVTMSDLLRTAEKDYARLRQKCTTFDAKVRADAEQAGGKEYADLCVLAYRQAISAHKIVAGPKGNGKDAPVLFFSKENFSNGSIGTVDVTYPSAPLFLLYNNELAKGLLRFIFDYSESGRWKKDFPAHDVGTYPLANGQTYGEDMPVEEAGNMMILTAAAVQMDGKPDFAREHWSTLTKWVGFLKRDGFDPTNQLCTDDFAGHLARNANLSAKAIMGIACYGKMAQMMGDQKTADEHLALARDLARRWMQLDSDSDHYALTFDKTPGSWSQKYNIVWDKLLGLNVFPTEVAKKEIAFYLKHQNTYGLPLDSRKTYTKSDWIIWTATLAESDADFQALIKPIWKFANETPSRVPLTDWHETTDAKQVGFQARSVVGGYYIKLLQKRLMSASKK</sequence>
<keyword evidence="1" id="KW-0732">Signal</keyword>
<name>A0A6M0INP5_9BACT</name>
<proteinExistence type="predicted"/>
<accession>A0A6M0INP5</accession>
<dbReference type="InterPro" id="IPR012341">
    <property type="entry name" value="6hp_glycosidase-like_sf"/>
</dbReference>
<dbReference type="SUPFAM" id="SSF48208">
    <property type="entry name" value="Six-hairpin glycosidases"/>
    <property type="match status" value="1"/>
</dbReference>
<dbReference type="Gene3D" id="1.50.10.10">
    <property type="match status" value="1"/>
</dbReference>
<dbReference type="GO" id="GO:0005975">
    <property type="term" value="P:carbohydrate metabolic process"/>
    <property type="evidence" value="ECO:0007669"/>
    <property type="project" value="InterPro"/>
</dbReference>
<dbReference type="InterPro" id="IPR052743">
    <property type="entry name" value="Glutaminase_GtaA"/>
</dbReference>
<dbReference type="Pfam" id="PF16334">
    <property type="entry name" value="DUF4964"/>
    <property type="match status" value="1"/>
</dbReference>
<evidence type="ECO:0000259" key="4">
    <source>
        <dbReference type="Pfam" id="PF17168"/>
    </source>
</evidence>
<feature type="domain" description="DUF4964" evidence="2">
    <location>
        <begin position="7"/>
        <end position="89"/>
    </location>
</feature>
<evidence type="ECO:0000259" key="3">
    <source>
        <dbReference type="Pfam" id="PF16335"/>
    </source>
</evidence>
<dbReference type="InterPro" id="IPR033433">
    <property type="entry name" value="GtaA_N"/>
</dbReference>
<keyword evidence="6" id="KW-1185">Reference proteome</keyword>
<feature type="signal peptide" evidence="1">
    <location>
        <begin position="1"/>
        <end position="24"/>
    </location>
</feature>
<dbReference type="InterPro" id="IPR032514">
    <property type="entry name" value="GtaA_central"/>
</dbReference>
<comment type="caution">
    <text evidence="5">The sequence shown here is derived from an EMBL/GenBank/DDBJ whole genome shotgun (WGS) entry which is preliminary data.</text>
</comment>
<dbReference type="SUPFAM" id="SSF49785">
    <property type="entry name" value="Galactose-binding domain-like"/>
    <property type="match status" value="1"/>
</dbReference>
<evidence type="ECO:0000313" key="6">
    <source>
        <dbReference type="Proteomes" id="UP000477386"/>
    </source>
</evidence>
<gene>
    <name evidence="5" type="ORF">GK091_23455</name>
</gene>
<feature type="domain" description="Glutaminase A N-terminal" evidence="4">
    <location>
        <begin position="253"/>
        <end position="481"/>
    </location>
</feature>
<dbReference type="InterPro" id="IPR008928">
    <property type="entry name" value="6-hairpin_glycosidase_sf"/>
</dbReference>
<dbReference type="PANTHER" id="PTHR31987">
    <property type="entry name" value="GLUTAMINASE A-RELATED"/>
    <property type="match status" value="1"/>
</dbReference>
<feature type="domain" description="Glutaminase A central" evidence="3">
    <location>
        <begin position="487"/>
        <end position="830"/>
    </location>
</feature>